<dbReference type="FunFam" id="3.30.1010.10:FF:000023">
    <property type="entry name" value="Serine/threonine-protein kinase ATM"/>
    <property type="match status" value="1"/>
</dbReference>
<evidence type="ECO:0000259" key="17">
    <source>
        <dbReference type="PROSITE" id="PS51190"/>
    </source>
</evidence>
<dbReference type="Gene3D" id="3.30.1010.10">
    <property type="entry name" value="Phosphatidylinositol 3-kinase Catalytic Subunit, Chain A, domain 4"/>
    <property type="match status" value="1"/>
</dbReference>
<keyword evidence="6" id="KW-0227">DNA damage</keyword>
<dbReference type="InterPro" id="IPR044107">
    <property type="entry name" value="PIKKc_ATM"/>
</dbReference>
<reference evidence="18 19" key="1">
    <citation type="journal article" date="2021" name="BMC Biol.">
        <title>Horizontally acquired antibacterial genes associated with adaptive radiation of ladybird beetles.</title>
        <authorList>
            <person name="Li H.S."/>
            <person name="Tang X.F."/>
            <person name="Huang Y.H."/>
            <person name="Xu Z.Y."/>
            <person name="Chen M.L."/>
            <person name="Du X.Y."/>
            <person name="Qiu B.Y."/>
            <person name="Chen P.T."/>
            <person name="Zhang W."/>
            <person name="Slipinski A."/>
            <person name="Escalona H.E."/>
            <person name="Waterhouse R.M."/>
            <person name="Zwick A."/>
            <person name="Pang H."/>
        </authorList>
    </citation>
    <scope>NUCLEOTIDE SEQUENCE [LARGE SCALE GENOMIC DNA]</scope>
    <source>
        <strain evidence="18">SYSU2018</strain>
    </source>
</reference>
<dbReference type="SMART" id="SM00146">
    <property type="entry name" value="PI3Kc"/>
    <property type="match status" value="1"/>
</dbReference>
<dbReference type="GO" id="GO:0005634">
    <property type="term" value="C:nucleus"/>
    <property type="evidence" value="ECO:0007669"/>
    <property type="project" value="UniProtKB-SubCell"/>
</dbReference>
<comment type="catalytic activity">
    <reaction evidence="12">
        <text>L-seryl-[protein] + ATP = O-phospho-L-seryl-[protein] + ADP + H(+)</text>
        <dbReference type="Rhea" id="RHEA:17989"/>
        <dbReference type="Rhea" id="RHEA-COMP:9863"/>
        <dbReference type="Rhea" id="RHEA-COMP:11604"/>
        <dbReference type="ChEBI" id="CHEBI:15378"/>
        <dbReference type="ChEBI" id="CHEBI:29999"/>
        <dbReference type="ChEBI" id="CHEBI:30616"/>
        <dbReference type="ChEBI" id="CHEBI:83421"/>
        <dbReference type="ChEBI" id="CHEBI:456216"/>
        <dbReference type="EC" id="2.7.11.1"/>
    </reaction>
</comment>
<dbReference type="PROSITE" id="PS00915">
    <property type="entry name" value="PI3_4_KINASE_1"/>
    <property type="match status" value="1"/>
</dbReference>
<evidence type="ECO:0000256" key="10">
    <source>
        <dbReference type="ARBA" id="ARBA00023306"/>
    </source>
</evidence>
<feature type="domain" description="FATC" evidence="17">
    <location>
        <begin position="1061"/>
        <end position="1093"/>
    </location>
</feature>
<keyword evidence="3" id="KW-0723">Serine/threonine-protein kinase</keyword>
<dbReference type="EMBL" id="JABFTP020000103">
    <property type="protein sequence ID" value="KAL3277397.1"/>
    <property type="molecule type" value="Genomic_DNA"/>
</dbReference>
<dbReference type="SUPFAM" id="SSF56112">
    <property type="entry name" value="Protein kinase-like (PK-like)"/>
    <property type="match status" value="1"/>
</dbReference>
<evidence type="ECO:0000256" key="6">
    <source>
        <dbReference type="ARBA" id="ARBA00022763"/>
    </source>
</evidence>
<feature type="coiled-coil region" evidence="14">
    <location>
        <begin position="460"/>
        <end position="513"/>
    </location>
</feature>
<feature type="domain" description="PI3K/PI4K catalytic" evidence="15">
    <location>
        <begin position="730"/>
        <end position="1045"/>
    </location>
</feature>
<name>A0ABD2NG57_9CUCU</name>
<dbReference type="EC" id="2.7.11.1" evidence="2"/>
<evidence type="ECO:0000256" key="14">
    <source>
        <dbReference type="SAM" id="Coils"/>
    </source>
</evidence>
<dbReference type="Proteomes" id="UP001516400">
    <property type="component" value="Unassembled WGS sequence"/>
</dbReference>
<evidence type="ECO:0000256" key="7">
    <source>
        <dbReference type="ARBA" id="ARBA00022777"/>
    </source>
</evidence>
<dbReference type="InterPro" id="IPR011009">
    <property type="entry name" value="Kinase-like_dom_sf"/>
</dbReference>
<dbReference type="Pfam" id="PF02260">
    <property type="entry name" value="FATC"/>
    <property type="match status" value="1"/>
</dbReference>
<evidence type="ECO:0000256" key="2">
    <source>
        <dbReference type="ARBA" id="ARBA00012513"/>
    </source>
</evidence>
<evidence type="ECO:0000256" key="1">
    <source>
        <dbReference type="ARBA" id="ARBA00004123"/>
    </source>
</evidence>
<protein>
    <recommendedName>
        <fullName evidence="13">Serine/threonine-protein kinase ATM</fullName>
        <ecNumber evidence="2">2.7.11.1</ecNumber>
    </recommendedName>
</protein>
<keyword evidence="19" id="KW-1185">Reference proteome</keyword>
<evidence type="ECO:0000256" key="4">
    <source>
        <dbReference type="ARBA" id="ARBA00022679"/>
    </source>
</evidence>
<keyword evidence="14" id="KW-0175">Coiled coil</keyword>
<dbReference type="Pfam" id="PF02259">
    <property type="entry name" value="FAT"/>
    <property type="match status" value="1"/>
</dbReference>
<dbReference type="GO" id="GO:0004674">
    <property type="term" value="F:protein serine/threonine kinase activity"/>
    <property type="evidence" value="ECO:0007669"/>
    <property type="project" value="UniProtKB-KW"/>
</dbReference>
<dbReference type="InterPro" id="IPR014009">
    <property type="entry name" value="PIK_FAT"/>
</dbReference>
<organism evidence="18 19">
    <name type="scientific">Cryptolaemus montrouzieri</name>
    <dbReference type="NCBI Taxonomy" id="559131"/>
    <lineage>
        <taxon>Eukaryota</taxon>
        <taxon>Metazoa</taxon>
        <taxon>Ecdysozoa</taxon>
        <taxon>Arthropoda</taxon>
        <taxon>Hexapoda</taxon>
        <taxon>Insecta</taxon>
        <taxon>Pterygota</taxon>
        <taxon>Neoptera</taxon>
        <taxon>Endopterygota</taxon>
        <taxon>Coleoptera</taxon>
        <taxon>Polyphaga</taxon>
        <taxon>Cucujiformia</taxon>
        <taxon>Coccinelloidea</taxon>
        <taxon>Coccinellidae</taxon>
        <taxon>Scymninae</taxon>
        <taxon>Scymnini</taxon>
        <taxon>Cryptolaemus</taxon>
    </lineage>
</organism>
<keyword evidence="4" id="KW-0808">Transferase</keyword>
<comment type="subcellular location">
    <subcellularLocation>
        <location evidence="1">Nucleus</location>
    </subcellularLocation>
</comment>
<gene>
    <name evidence="18" type="ORF">HHI36_012746</name>
</gene>
<dbReference type="PROSITE" id="PS51190">
    <property type="entry name" value="FATC"/>
    <property type="match status" value="1"/>
</dbReference>
<evidence type="ECO:0000313" key="18">
    <source>
        <dbReference type="EMBL" id="KAL3277397.1"/>
    </source>
</evidence>
<keyword evidence="10" id="KW-0131">Cell cycle</keyword>
<evidence type="ECO:0000313" key="19">
    <source>
        <dbReference type="Proteomes" id="UP001516400"/>
    </source>
</evidence>
<dbReference type="InterPro" id="IPR036940">
    <property type="entry name" value="PI3/4_kinase_cat_sf"/>
</dbReference>
<dbReference type="PROSITE" id="PS51189">
    <property type="entry name" value="FAT"/>
    <property type="match status" value="1"/>
</dbReference>
<keyword evidence="7" id="KW-0418">Kinase</keyword>
<dbReference type="InterPro" id="IPR000403">
    <property type="entry name" value="PI3/4_kinase_cat_dom"/>
</dbReference>
<dbReference type="AlphaFoldDB" id="A0ABD2NG57"/>
<keyword evidence="9" id="KW-0539">Nucleus</keyword>
<evidence type="ECO:0000256" key="3">
    <source>
        <dbReference type="ARBA" id="ARBA00022527"/>
    </source>
</evidence>
<evidence type="ECO:0000259" key="16">
    <source>
        <dbReference type="PROSITE" id="PS51189"/>
    </source>
</evidence>
<keyword evidence="8" id="KW-0067">ATP-binding</keyword>
<dbReference type="GO" id="GO:0005524">
    <property type="term" value="F:ATP binding"/>
    <property type="evidence" value="ECO:0007669"/>
    <property type="project" value="UniProtKB-KW"/>
</dbReference>
<dbReference type="SMART" id="SM01343">
    <property type="entry name" value="FATC"/>
    <property type="match status" value="1"/>
</dbReference>
<evidence type="ECO:0000256" key="12">
    <source>
        <dbReference type="ARBA" id="ARBA00048679"/>
    </source>
</evidence>
<dbReference type="GO" id="GO:0006974">
    <property type="term" value="P:DNA damage response"/>
    <property type="evidence" value="ECO:0007669"/>
    <property type="project" value="UniProtKB-KW"/>
</dbReference>
<sequence length="1093" mass="126070">MKLKKNLEDLNLDYLKIAKAAQYCSAFFTALLYVELWCHSTFEGLETGGVSFKTTILDSIFEAEKEEASLAVVNLMRSSYIAIGDQDSLQGCGTSLLLNPQRRIEHYEDSGMWDQAILFHNMQISRGISNSKRMLIDSYKRYGLYETSLLCKEQDDVPDYECMWRLSDWTLPEMKRPIQNTQITFEEQMEKCRYFTLKSIHERDICGVMEHIEYARLSVVEKLKHTSLESSSNLYGILAHLQGLNEIEDFLNASSTDDLHLVLKKWERQDNIDKNSFYNIEPIMAQRITILNEYFKTSELEDASLYKKYLINLALKLSERARLENKTHIGMRALAFIQNLPQLSLDEKCRMALEDAQLCWKTNNKHTGRRILHQLYGDQNIDPRLKSYALKLNGEWSVESYSEHPNAIIKDYFLESLTIYKDLEKNKNDLKSIFDTYDTLGRFADKQYQQVSIHMTSDVFQKKMTNMQKAEETLKQLSKKSAPTLDERRAKAFHNAQKSIDKAEIENTRKEKDCFLHLALKYHLRSLTHSDDNNLQIFRVLALFLENRTCESIRELIEDEIPKIPSYKFLTILPQLTPHIANRNNNDYFSQQANNIIERCAREHPHHTLPIVLGLANSHKDSEYNDSQAKSSINEERVLEAKKLIKLFKNYSILTDIVTRLEMIFDASIQLAYLAPKTEHADRERKRRFNIPKNLKISKIRNFDSIPVLTDTLPIQKNKNYDNIIGIHSFDKYYELVGGLNAPKKIICIGTDGKPREQLVKGQDDLRQDAVMQQVFTIMNSLLSLNKQTCGLKIRTYKIIPLSMRSGVLEWAKNTMPIGLYLLGDDENMGAHQIYRPQDKSPSQCRKTMKDAANSNAEQKLIVFRRICENFKPVFHKFFEENFLHPTVWFERRRAYIQSVATTSMCGYILGIGDRHLSNILIDKTTAEVIHIDFGIAFEQGRTLPTPETVPFRLSRDFVDAMGVSGVEGAFKRSCEKTMTVMRDNYQTIMAILGVLLYDPLYSWTVSAAEATKRQRGSLDETGSYARTSPQAYETDISVNTTAERALLRLKAKLHGIEDGTPMSIEHQVGVLIHQAMDPVNLSKLFCGWQAHV</sequence>
<evidence type="ECO:0000256" key="9">
    <source>
        <dbReference type="ARBA" id="ARBA00023242"/>
    </source>
</evidence>
<dbReference type="PROSITE" id="PS00916">
    <property type="entry name" value="PI3_4_KINASE_2"/>
    <property type="match status" value="1"/>
</dbReference>
<comment type="caution">
    <text evidence="18">The sequence shown here is derived from an EMBL/GenBank/DDBJ whole genome shotgun (WGS) entry which is preliminary data.</text>
</comment>
<accession>A0ABD2NG57</accession>
<dbReference type="PANTHER" id="PTHR37079:SF4">
    <property type="entry name" value="SERINE_THREONINE-PROTEIN KINASE ATM"/>
    <property type="match status" value="1"/>
</dbReference>
<dbReference type="InterPro" id="IPR003151">
    <property type="entry name" value="PIK-rel_kinase_FAT"/>
</dbReference>
<evidence type="ECO:0000259" key="15">
    <source>
        <dbReference type="PROSITE" id="PS50290"/>
    </source>
</evidence>
<evidence type="ECO:0000256" key="5">
    <source>
        <dbReference type="ARBA" id="ARBA00022741"/>
    </source>
</evidence>
<dbReference type="Pfam" id="PF00454">
    <property type="entry name" value="PI3_PI4_kinase"/>
    <property type="match status" value="1"/>
</dbReference>
<dbReference type="CDD" id="cd05171">
    <property type="entry name" value="PIKKc_ATM"/>
    <property type="match status" value="1"/>
</dbReference>
<dbReference type="InterPro" id="IPR003152">
    <property type="entry name" value="FATC_dom"/>
</dbReference>
<comment type="catalytic activity">
    <reaction evidence="11">
        <text>L-threonyl-[protein] + ATP = O-phospho-L-threonyl-[protein] + ADP + H(+)</text>
        <dbReference type="Rhea" id="RHEA:46608"/>
        <dbReference type="Rhea" id="RHEA-COMP:11060"/>
        <dbReference type="Rhea" id="RHEA-COMP:11605"/>
        <dbReference type="ChEBI" id="CHEBI:15378"/>
        <dbReference type="ChEBI" id="CHEBI:30013"/>
        <dbReference type="ChEBI" id="CHEBI:30616"/>
        <dbReference type="ChEBI" id="CHEBI:61977"/>
        <dbReference type="ChEBI" id="CHEBI:456216"/>
        <dbReference type="EC" id="2.7.11.1"/>
    </reaction>
</comment>
<keyword evidence="5" id="KW-0547">Nucleotide-binding</keyword>
<dbReference type="PANTHER" id="PTHR37079">
    <property type="entry name" value="SERINE/THREONINE-PROTEIN KINASE ATM"/>
    <property type="match status" value="1"/>
</dbReference>
<evidence type="ECO:0000256" key="11">
    <source>
        <dbReference type="ARBA" id="ARBA00047899"/>
    </source>
</evidence>
<proteinExistence type="predicted"/>
<evidence type="ECO:0000256" key="8">
    <source>
        <dbReference type="ARBA" id="ARBA00022840"/>
    </source>
</evidence>
<feature type="domain" description="FAT" evidence="16">
    <location>
        <begin position="16"/>
        <end position="618"/>
    </location>
</feature>
<dbReference type="PROSITE" id="PS50290">
    <property type="entry name" value="PI3_4_KINASE_3"/>
    <property type="match status" value="1"/>
</dbReference>
<dbReference type="Gene3D" id="1.10.1070.11">
    <property type="entry name" value="Phosphatidylinositol 3-/4-kinase, catalytic domain"/>
    <property type="match status" value="1"/>
</dbReference>
<dbReference type="InterPro" id="IPR038980">
    <property type="entry name" value="ATM_plant"/>
</dbReference>
<dbReference type="InterPro" id="IPR018936">
    <property type="entry name" value="PI3/4_kinase_CS"/>
</dbReference>
<evidence type="ECO:0000256" key="13">
    <source>
        <dbReference type="ARBA" id="ARBA00073111"/>
    </source>
</evidence>